<evidence type="ECO:0000313" key="2">
    <source>
        <dbReference type="EMBL" id="MXP75732.1"/>
    </source>
</evidence>
<protein>
    <submittedName>
        <fullName evidence="2">Recombinase family protein</fullName>
    </submittedName>
</protein>
<dbReference type="GO" id="GO:0000150">
    <property type="term" value="F:DNA strand exchange activity"/>
    <property type="evidence" value="ECO:0007669"/>
    <property type="project" value="InterPro"/>
</dbReference>
<dbReference type="Pfam" id="PF00239">
    <property type="entry name" value="Resolvase"/>
    <property type="match status" value="1"/>
</dbReference>
<dbReference type="InterPro" id="IPR050639">
    <property type="entry name" value="SSR_resolvase"/>
</dbReference>
<dbReference type="PANTHER" id="PTHR30461">
    <property type="entry name" value="DNA-INVERTASE FROM LAMBDOID PROPHAGE"/>
    <property type="match status" value="1"/>
</dbReference>
<dbReference type="AlphaFoldDB" id="A0A7X3SIV2"/>
<comment type="caution">
    <text evidence="2">The sequence shown here is derived from an EMBL/GenBank/DDBJ whole genome shotgun (WGS) entry which is preliminary data.</text>
</comment>
<dbReference type="GO" id="GO:0003677">
    <property type="term" value="F:DNA binding"/>
    <property type="evidence" value="ECO:0007669"/>
    <property type="project" value="InterPro"/>
</dbReference>
<evidence type="ECO:0000259" key="1">
    <source>
        <dbReference type="SMART" id="SM00857"/>
    </source>
</evidence>
<dbReference type="InterPro" id="IPR006119">
    <property type="entry name" value="Resolv_N"/>
</dbReference>
<sequence length="150" mass="17622">MLKQQTKLPVRLYARLSKDDGDADKESNSITNQLQMLRYHAKEKGFEVIGEYVDDGISGTTFDRPDLNRMIKDAMEDTRPTGIMVKDMSRFGRNNAMFMYYVEEIFPNNDILFIALNDDVDTRFDENEMMPFKSIMNEYWIYVNTLDKKS</sequence>
<reference evidence="2 3" key="1">
    <citation type="submission" date="2019-12" db="EMBL/GenBank/DDBJ databases">
        <title>Sporaefaciens musculi gen. nov., sp. nov., a novel bacterium isolated from the caecum of an obese mouse.</title>
        <authorList>
            <person name="Rasmussen T.S."/>
            <person name="Streidl T."/>
            <person name="Hitch T.C.A."/>
            <person name="Wortmann E."/>
            <person name="Deptula P."/>
            <person name="Hansen M."/>
            <person name="Nielsen D.S."/>
            <person name="Clavel T."/>
            <person name="Vogensen F.K."/>
        </authorList>
    </citation>
    <scope>NUCLEOTIDE SEQUENCE [LARGE SCALE GENOMIC DNA]</scope>
    <source>
        <strain evidence="2 3">WCA-9-b2</strain>
    </source>
</reference>
<dbReference type="Gene3D" id="3.40.50.1390">
    <property type="entry name" value="Resolvase, N-terminal catalytic domain"/>
    <property type="match status" value="1"/>
</dbReference>
<dbReference type="SUPFAM" id="SSF53041">
    <property type="entry name" value="Resolvase-like"/>
    <property type="match status" value="1"/>
</dbReference>
<feature type="domain" description="Resolvase/invertase-type recombinase catalytic" evidence="1">
    <location>
        <begin position="10"/>
        <end position="140"/>
    </location>
</feature>
<dbReference type="RefSeq" id="WP_159750934.1">
    <property type="nucleotide sequence ID" value="NZ_WUQX01000001.1"/>
</dbReference>
<dbReference type="InterPro" id="IPR036162">
    <property type="entry name" value="Resolvase-like_N_sf"/>
</dbReference>
<organism evidence="2 3">
    <name type="scientific">Sporofaciens musculi</name>
    <dbReference type="NCBI Taxonomy" id="2681861"/>
    <lineage>
        <taxon>Bacteria</taxon>
        <taxon>Bacillati</taxon>
        <taxon>Bacillota</taxon>
        <taxon>Clostridia</taxon>
        <taxon>Lachnospirales</taxon>
        <taxon>Lachnospiraceae</taxon>
        <taxon>Sporofaciens</taxon>
    </lineage>
</organism>
<name>A0A7X3SIV2_9FIRM</name>
<dbReference type="Proteomes" id="UP000460412">
    <property type="component" value="Unassembled WGS sequence"/>
</dbReference>
<keyword evidence="3" id="KW-1185">Reference proteome</keyword>
<dbReference type="SMART" id="SM00857">
    <property type="entry name" value="Resolvase"/>
    <property type="match status" value="1"/>
</dbReference>
<proteinExistence type="predicted"/>
<dbReference type="PANTHER" id="PTHR30461:SF23">
    <property type="entry name" value="DNA RECOMBINASE-RELATED"/>
    <property type="match status" value="1"/>
</dbReference>
<dbReference type="EMBL" id="WUQX01000001">
    <property type="protein sequence ID" value="MXP75732.1"/>
    <property type="molecule type" value="Genomic_DNA"/>
</dbReference>
<gene>
    <name evidence="2" type="ORF">GN277_10140</name>
</gene>
<accession>A0A7X3SIV2</accession>
<evidence type="ECO:0000313" key="3">
    <source>
        <dbReference type="Proteomes" id="UP000460412"/>
    </source>
</evidence>